<keyword evidence="1" id="KW-0677">Repeat</keyword>
<dbReference type="PANTHER" id="PTHR47447:SF15">
    <property type="entry name" value="OS02G0120000 PROTEIN"/>
    <property type="match status" value="1"/>
</dbReference>
<dbReference type="SMART" id="SM00463">
    <property type="entry name" value="SMR"/>
    <property type="match status" value="1"/>
</dbReference>
<dbReference type="EMBL" id="DUZY01000001">
    <property type="protein sequence ID" value="DAD22215.1"/>
    <property type="molecule type" value="Genomic_DNA"/>
</dbReference>
<evidence type="ECO:0000313" key="3">
    <source>
        <dbReference type="EMBL" id="DAD22215.1"/>
    </source>
</evidence>
<protein>
    <recommendedName>
        <fullName evidence="2">Smr domain-containing protein</fullName>
    </recommendedName>
</protein>
<evidence type="ECO:0000259" key="2">
    <source>
        <dbReference type="PROSITE" id="PS50828"/>
    </source>
</evidence>
<gene>
    <name evidence="3" type="ORF">HUJ06_023678</name>
</gene>
<feature type="domain" description="Smr" evidence="2">
    <location>
        <begin position="92"/>
        <end position="176"/>
    </location>
</feature>
<reference evidence="3 4" key="1">
    <citation type="journal article" date="2020" name="Mol. Biol. Evol.">
        <title>Distinct Expression and Methylation Patterns for Genes with Different Fates following a Single Whole-Genome Duplication in Flowering Plants.</title>
        <authorList>
            <person name="Shi T."/>
            <person name="Rahmani R.S."/>
            <person name="Gugger P.F."/>
            <person name="Wang M."/>
            <person name="Li H."/>
            <person name="Zhang Y."/>
            <person name="Li Z."/>
            <person name="Wang Q."/>
            <person name="Van de Peer Y."/>
            <person name="Marchal K."/>
            <person name="Chen J."/>
        </authorList>
    </citation>
    <scope>NUCLEOTIDE SEQUENCE [LARGE SCALE GENOMIC DNA]</scope>
    <source>
        <tissue evidence="3">Leaf</tissue>
    </source>
</reference>
<dbReference type="Gene3D" id="3.30.1370.110">
    <property type="match status" value="1"/>
</dbReference>
<dbReference type="PROSITE" id="PS50828">
    <property type="entry name" value="SMR"/>
    <property type="match status" value="1"/>
</dbReference>
<organism evidence="3 4">
    <name type="scientific">Nelumbo nucifera</name>
    <name type="common">Sacred lotus</name>
    <dbReference type="NCBI Taxonomy" id="4432"/>
    <lineage>
        <taxon>Eukaryota</taxon>
        <taxon>Viridiplantae</taxon>
        <taxon>Streptophyta</taxon>
        <taxon>Embryophyta</taxon>
        <taxon>Tracheophyta</taxon>
        <taxon>Spermatophyta</taxon>
        <taxon>Magnoliopsida</taxon>
        <taxon>Proteales</taxon>
        <taxon>Nelumbonaceae</taxon>
        <taxon>Nelumbo</taxon>
    </lineage>
</organism>
<dbReference type="PANTHER" id="PTHR47447">
    <property type="entry name" value="OS03G0856100 PROTEIN"/>
    <property type="match status" value="1"/>
</dbReference>
<dbReference type="InterPro" id="IPR002625">
    <property type="entry name" value="Smr_dom"/>
</dbReference>
<dbReference type="SUPFAM" id="SSF160443">
    <property type="entry name" value="SMR domain-like"/>
    <property type="match status" value="1"/>
</dbReference>
<dbReference type="InterPro" id="IPR036063">
    <property type="entry name" value="Smr_dom_sf"/>
</dbReference>
<keyword evidence="4" id="KW-1185">Reference proteome</keyword>
<name>A0A822XTR6_NELNU</name>
<evidence type="ECO:0000313" key="4">
    <source>
        <dbReference type="Proteomes" id="UP000607653"/>
    </source>
</evidence>
<dbReference type="Proteomes" id="UP000607653">
    <property type="component" value="Unassembled WGS sequence"/>
</dbReference>
<dbReference type="AlphaFoldDB" id="A0A822XTR6"/>
<proteinExistence type="predicted"/>
<comment type="caution">
    <text evidence="3">The sequence shown here is derived from an EMBL/GenBank/DDBJ whole genome shotgun (WGS) entry which is preliminary data.</text>
</comment>
<accession>A0A822XTR6</accession>
<sequence>MVLSSFGAHSELSEMASWLQKMKDFNIPFSIRTYNSSCPTITSLLKDLKSVPLSIEDLKERLQKDEILSVEQLIGYSVLVDPLKWCPSEGKLDLHGMHLATAYLIMLQWVQVLRSRFSAGSWVIPTEFRVICGSEKHSSVRGESPVKALVKQMMVQMRSPVKIDPTNVGCFVGRGKAVRDWLRSGREREEREREREKCEGTGIIV</sequence>
<evidence type="ECO:0000256" key="1">
    <source>
        <dbReference type="ARBA" id="ARBA00022737"/>
    </source>
</evidence>